<dbReference type="AlphaFoldDB" id="A0A0K6HPZ6"/>
<feature type="transmembrane region" description="Helical" evidence="1">
    <location>
        <begin position="135"/>
        <end position="155"/>
    </location>
</feature>
<sequence>MNSQTPVPHGIPLPLPAPEWVLVAVLVGFFLMHIFFITMMVGGTFMTLVYQVKGLKESKWEALAHDLAATITVNKSIAVVLGVGPLLAINTLYTVYFYSANALTGDFWIMIIPLVAGAFLLTYAHKYLWGRLPVWLHLGLISIVVAVFAFVPLIFLTNVNLMLYPERWPEVKGFFDALMLPNVWPRYFHFILSCPAMAGLMVVWMYRRRDQEELASHGLDRAEMVRLGYRWLLWPTAAQFLVGPWAMLTLPEVPGPTGMATAIFLASMVVALFLCVTVYAEIRRPDTTTGNGFGSVAISMLAIMIMMGAGRHMYREAAIDDHQALVQQKTETFRALSEDARKRALQNDTGN</sequence>
<keyword evidence="3" id="KW-1185">Reference proteome</keyword>
<evidence type="ECO:0008006" key="4">
    <source>
        <dbReference type="Google" id="ProtNLM"/>
    </source>
</evidence>
<feature type="transmembrane region" description="Helical" evidence="1">
    <location>
        <begin position="105"/>
        <end position="123"/>
    </location>
</feature>
<keyword evidence="1" id="KW-0472">Membrane</keyword>
<proteinExistence type="predicted"/>
<dbReference type="RefSeq" id="WP_055454482.1">
    <property type="nucleotide sequence ID" value="NZ_CYHE01000002.1"/>
</dbReference>
<feature type="transmembrane region" description="Helical" evidence="1">
    <location>
        <begin position="77"/>
        <end position="99"/>
    </location>
</feature>
<reference evidence="3" key="1">
    <citation type="submission" date="2015-08" db="EMBL/GenBank/DDBJ databases">
        <authorList>
            <person name="Varghese N."/>
        </authorList>
    </citation>
    <scope>NUCLEOTIDE SEQUENCE [LARGE SCALE GENOMIC DNA]</scope>
    <source>
        <strain evidence="3">DSM 23407</strain>
    </source>
</reference>
<organism evidence="2 3">
    <name type="scientific">Pannonibacter indicus</name>
    <dbReference type="NCBI Taxonomy" id="466044"/>
    <lineage>
        <taxon>Bacteria</taxon>
        <taxon>Pseudomonadati</taxon>
        <taxon>Pseudomonadota</taxon>
        <taxon>Alphaproteobacteria</taxon>
        <taxon>Hyphomicrobiales</taxon>
        <taxon>Stappiaceae</taxon>
        <taxon>Pannonibacter</taxon>
    </lineage>
</organism>
<feature type="transmembrane region" description="Helical" evidence="1">
    <location>
        <begin position="187"/>
        <end position="206"/>
    </location>
</feature>
<feature type="transmembrane region" description="Helical" evidence="1">
    <location>
        <begin position="292"/>
        <end position="310"/>
    </location>
</feature>
<feature type="transmembrane region" description="Helical" evidence="1">
    <location>
        <begin position="227"/>
        <end position="247"/>
    </location>
</feature>
<gene>
    <name evidence="2" type="ORF">Ga0061067_102186</name>
</gene>
<accession>A0A0K6HPZ6</accession>
<dbReference type="EMBL" id="CYHE01000002">
    <property type="protein sequence ID" value="CUA92916.1"/>
    <property type="molecule type" value="Genomic_DNA"/>
</dbReference>
<dbReference type="OrthoDB" id="9814063at2"/>
<feature type="transmembrane region" description="Helical" evidence="1">
    <location>
        <begin position="259"/>
        <end position="280"/>
    </location>
</feature>
<evidence type="ECO:0000313" key="3">
    <source>
        <dbReference type="Proteomes" id="UP000183900"/>
    </source>
</evidence>
<dbReference type="Proteomes" id="UP000183900">
    <property type="component" value="Unassembled WGS sequence"/>
</dbReference>
<evidence type="ECO:0000256" key="1">
    <source>
        <dbReference type="SAM" id="Phobius"/>
    </source>
</evidence>
<evidence type="ECO:0000313" key="2">
    <source>
        <dbReference type="EMBL" id="CUA92916.1"/>
    </source>
</evidence>
<keyword evidence="1" id="KW-1133">Transmembrane helix</keyword>
<keyword evidence="1" id="KW-0812">Transmembrane</keyword>
<name>A0A0K6HPZ6_9HYPH</name>
<protein>
    <recommendedName>
        <fullName evidence="4">Cytochrome c</fullName>
    </recommendedName>
</protein>
<feature type="transmembrane region" description="Helical" evidence="1">
    <location>
        <begin position="20"/>
        <end position="50"/>
    </location>
</feature>